<dbReference type="Proteomes" id="UP000751190">
    <property type="component" value="Unassembled WGS sequence"/>
</dbReference>
<keyword evidence="3" id="KW-1185">Reference proteome</keyword>
<evidence type="ECO:0000313" key="3">
    <source>
        <dbReference type="Proteomes" id="UP000751190"/>
    </source>
</evidence>
<feature type="compositionally biased region" description="Low complexity" evidence="1">
    <location>
        <begin position="15"/>
        <end position="25"/>
    </location>
</feature>
<dbReference type="EMBL" id="JAGTXO010000017">
    <property type="protein sequence ID" value="KAG8463132.1"/>
    <property type="molecule type" value="Genomic_DNA"/>
</dbReference>
<name>A0A8J6C614_DIALT</name>
<feature type="compositionally biased region" description="Pro residues" evidence="1">
    <location>
        <begin position="26"/>
        <end position="36"/>
    </location>
</feature>
<accession>A0A8J6C614</accession>
<gene>
    <name evidence="2" type="ORF">KFE25_011129</name>
</gene>
<dbReference type="AlphaFoldDB" id="A0A8J6C614"/>
<evidence type="ECO:0000256" key="1">
    <source>
        <dbReference type="SAM" id="MobiDB-lite"/>
    </source>
</evidence>
<sequence length="430" mass="45491">MPSWAIVVLTAGTAAGRARGEAYSPAPAPPAPPPPSRWWRAPPRCAARAERAAPPQRAPSAEALRAEQLQRALAARGAAFARHSADAARRLRAGGEAEAEYSAQLVRALQRGSAAALHAAKLDEPLAWDSPAGRAALSAATAVLSAPLQHAASSLRLLELRGLVDSERVTRCGLVVACNISDVTVTGLDTLLARAELAPDGGPLLSLTSALGRLRASARVSAELRVALGGRASRPLVHSRFEVVAHLSRVRLATRWHCTVRASSLLASPPAALRAAAGERARPVADSAWLRALRPRIETVHAAVGDVVVELGRVRGEPLAQPPRPSPPLLVDWPRALARRLRTPDNGARLAPLSVGASRALVPWLRLDSRPPPADHALDARTPAFVWRAFSYVVSARLAVVIAREAEGALLWRLRALTEQPRGPALDCIG</sequence>
<comment type="caution">
    <text evidence="2">The sequence shown here is derived from an EMBL/GenBank/DDBJ whole genome shotgun (WGS) entry which is preliminary data.</text>
</comment>
<protein>
    <submittedName>
        <fullName evidence="2">Uncharacterized protein</fullName>
    </submittedName>
</protein>
<organism evidence="2 3">
    <name type="scientific">Diacronema lutheri</name>
    <name type="common">Unicellular marine alga</name>
    <name type="synonym">Monochrysis lutheri</name>
    <dbReference type="NCBI Taxonomy" id="2081491"/>
    <lineage>
        <taxon>Eukaryota</taxon>
        <taxon>Haptista</taxon>
        <taxon>Haptophyta</taxon>
        <taxon>Pavlovophyceae</taxon>
        <taxon>Pavlovales</taxon>
        <taxon>Pavlovaceae</taxon>
        <taxon>Diacronema</taxon>
    </lineage>
</organism>
<reference evidence="2" key="1">
    <citation type="submission" date="2021-05" db="EMBL/GenBank/DDBJ databases">
        <title>The genome of the haptophyte Pavlova lutheri (Diacronema luteri, Pavlovales) - a model for lipid biosynthesis in eukaryotic algae.</title>
        <authorList>
            <person name="Hulatt C.J."/>
            <person name="Posewitz M.C."/>
        </authorList>
    </citation>
    <scope>NUCLEOTIDE SEQUENCE</scope>
    <source>
        <strain evidence="2">NIVA-4/92</strain>
    </source>
</reference>
<proteinExistence type="predicted"/>
<evidence type="ECO:0000313" key="2">
    <source>
        <dbReference type="EMBL" id="KAG8463132.1"/>
    </source>
</evidence>
<feature type="compositionally biased region" description="Low complexity" evidence="1">
    <location>
        <begin position="37"/>
        <end position="59"/>
    </location>
</feature>
<feature type="region of interest" description="Disordered" evidence="1">
    <location>
        <begin position="15"/>
        <end position="59"/>
    </location>
</feature>